<proteinExistence type="predicted"/>
<evidence type="ECO:0000313" key="1">
    <source>
        <dbReference type="EMBL" id="OCB06998.1"/>
    </source>
</evidence>
<dbReference type="EMBL" id="JH659694">
    <property type="protein sequence ID" value="OCB06998.1"/>
    <property type="molecule type" value="Genomic_DNA"/>
</dbReference>
<sequence length="216" mass="25689">MYILNNKFLILQQFNKILQKEFNFIFLEQIIIKQNQLIKFLLSRKKQNSFQKVKFQIVQKTNYAYKIKQKKGKKKLTVSTVQKAKQRAPLKIQLLKLLIRKENRTDYILKTNFNLFMILLRNNSTKQNKKSSSVQKEKNKLFLQILIWITNYNQIFVSNISKTLEPQYLAKHYLITVFQMNNPVKDKTISVVILVLVNQTKNPKTKLTYDSVQNPS</sequence>
<organism evidence="1">
    <name type="scientific">Tetrahymena thermophila (strain SB210)</name>
    <dbReference type="NCBI Taxonomy" id="312017"/>
    <lineage>
        <taxon>Eukaryota</taxon>
        <taxon>Sar</taxon>
        <taxon>Alveolata</taxon>
        <taxon>Ciliophora</taxon>
        <taxon>Intramacronucleata</taxon>
        <taxon>Oligohymenophorea</taxon>
        <taxon>Hymenostomatida</taxon>
        <taxon>Tetrahymenina</taxon>
        <taxon>Tetrahymenidae</taxon>
        <taxon>Tetrahymena</taxon>
    </lineage>
</organism>
<name>A0A1B9C272_TETTS</name>
<reference evidence="1" key="2">
    <citation type="submission" date="2016-07" db="EMBL/GenBank/DDBJ databases">
        <authorList>
            <person name="Coyne R.S."/>
            <person name="Hamilton E.P."/>
            <person name="Orias E."/>
            <person name="Russ C."/>
            <person name="Kapusta A."/>
            <person name="Bidwell S.L."/>
            <person name="Krishnakumar V."/>
            <person name="Zafar N."/>
            <person name="Tang H."/>
            <person name="Hadjithomas M."/>
        </authorList>
    </citation>
    <scope>NUCLEOTIDE SEQUENCE [LARGE SCALE GENOMIC DNA]</scope>
    <source>
        <strain evidence="1">SB210</strain>
    </source>
</reference>
<gene>
    <name evidence="1" type="ORF">TTHMIC_00025</name>
</gene>
<protein>
    <submittedName>
        <fullName evidence="1">Uncharacterized protein</fullName>
    </submittedName>
</protein>
<accession>A0A1B9C272</accession>
<dbReference type="AlphaFoldDB" id="A0A1B9C272"/>
<reference evidence="1" key="1">
    <citation type="submission" date="2011-11" db="EMBL/GenBank/DDBJ databases">
        <title>The Genome Sequence of Tetrahymena thermophila SB210.</title>
        <authorList>
            <consortium name="The Broad Institute Genome Sequencing Platform"/>
            <person name="Russ C."/>
            <person name="Coyne R.S."/>
            <person name="Orias E."/>
            <person name="Taverna S.D."/>
            <person name="Papazyan R."/>
            <person name="Young S.K."/>
            <person name="Zeng Q."/>
            <person name="Gargeya S."/>
            <person name="Fitzgerald M."/>
            <person name="Haas B."/>
            <person name="Abouelleil A."/>
            <person name="Alvarado L."/>
            <person name="Arachchi H.M."/>
            <person name="Berlin A."/>
            <person name="Brown A."/>
            <person name="Chapman S.B."/>
            <person name="Chen Z."/>
            <person name="Dunbar C."/>
            <person name="Freedman E."/>
            <person name="Gearin G."/>
            <person name="Goldberg J."/>
            <person name="Griggs A."/>
            <person name="Gujja S."/>
            <person name="Heiman D."/>
            <person name="Howarth C."/>
            <person name="Lui A."/>
            <person name="MacDonald P.J.P."/>
            <person name="Montmayeur A."/>
            <person name="Murphy C."/>
            <person name="Neiman D."/>
            <person name="Pearson M."/>
            <person name="Priest M."/>
            <person name="Roberts A."/>
            <person name="Saif S."/>
            <person name="Shea T."/>
            <person name="Sisk P."/>
            <person name="Stolte C."/>
            <person name="Sykes S."/>
            <person name="Wortman J."/>
            <person name="Nusbaum C."/>
            <person name="Birren B."/>
        </authorList>
    </citation>
    <scope>NUCLEOTIDE SEQUENCE [LARGE SCALE GENOMIC DNA]</scope>
    <source>
        <strain evidence="1">SB210</strain>
    </source>
</reference>
<dbReference type="Proteomes" id="UP000242602">
    <property type="component" value="Unassembled WGS sequence"/>
</dbReference>